<dbReference type="FunFam" id="3.40.50.300:FF:000106">
    <property type="entry name" value="Adenylate kinase mitochondrial"/>
    <property type="match status" value="1"/>
</dbReference>
<dbReference type="GO" id="GO:0044209">
    <property type="term" value="P:AMP salvage"/>
    <property type="evidence" value="ECO:0007669"/>
    <property type="project" value="UniProtKB-UniRule"/>
</dbReference>
<evidence type="ECO:0000256" key="1">
    <source>
        <dbReference type="ARBA" id="ARBA00022679"/>
    </source>
</evidence>
<dbReference type="EMBL" id="FOFO01000002">
    <property type="protein sequence ID" value="SEP63001.1"/>
    <property type="molecule type" value="Genomic_DNA"/>
</dbReference>
<dbReference type="OrthoDB" id="9805030at2"/>
<dbReference type="HAMAP" id="MF_00235">
    <property type="entry name" value="Adenylate_kinase_Adk"/>
    <property type="match status" value="1"/>
</dbReference>
<dbReference type="PRINTS" id="PR00094">
    <property type="entry name" value="ADENYLTKNASE"/>
</dbReference>
<dbReference type="EC" id="2.7.4.3" evidence="5 7"/>
<evidence type="ECO:0000259" key="8">
    <source>
        <dbReference type="Pfam" id="PF05191"/>
    </source>
</evidence>
<feature type="binding site" evidence="5">
    <location>
        <position position="150"/>
    </location>
    <ligand>
        <name>Zn(2+)</name>
        <dbReference type="ChEBI" id="CHEBI:29105"/>
        <note>structural</note>
    </ligand>
</feature>
<feature type="region of interest" description="LID" evidence="5">
    <location>
        <begin position="126"/>
        <end position="163"/>
    </location>
</feature>
<keyword evidence="10" id="KW-1185">Reference proteome</keyword>
<feature type="binding site" evidence="5">
    <location>
        <position position="130"/>
    </location>
    <ligand>
        <name>Zn(2+)</name>
        <dbReference type="ChEBI" id="CHEBI:29105"/>
        <note>structural</note>
    </ligand>
</feature>
<dbReference type="NCBIfam" id="NF001381">
    <property type="entry name" value="PRK00279.1-3"/>
    <property type="match status" value="1"/>
</dbReference>
<evidence type="ECO:0000256" key="7">
    <source>
        <dbReference type="RuleBase" id="RU003331"/>
    </source>
</evidence>
<comment type="function">
    <text evidence="5">Catalyzes the reversible transfer of the terminal phosphate group between ATP and AMP. Plays an important role in cellular energy homeostasis and in adenine nucleotide metabolism.</text>
</comment>
<comment type="pathway">
    <text evidence="5">Purine metabolism; AMP biosynthesis via salvage pathway; AMP from ADP: step 1/1.</text>
</comment>
<feature type="binding site" evidence="5">
    <location>
        <position position="199"/>
    </location>
    <ligand>
        <name>ATP</name>
        <dbReference type="ChEBI" id="CHEBI:30616"/>
    </ligand>
</feature>
<reference evidence="9 10" key="1">
    <citation type="submission" date="2016-10" db="EMBL/GenBank/DDBJ databases">
        <authorList>
            <person name="de Groot N.N."/>
        </authorList>
    </citation>
    <scope>NUCLEOTIDE SEQUENCE [LARGE SCALE GENOMIC DNA]</scope>
    <source>
        <strain evidence="9 10">B7-7</strain>
    </source>
</reference>
<keyword evidence="5" id="KW-0479">Metal-binding</keyword>
<dbReference type="GO" id="GO:0005737">
    <property type="term" value="C:cytoplasm"/>
    <property type="evidence" value="ECO:0007669"/>
    <property type="project" value="UniProtKB-SubCell"/>
</dbReference>
<dbReference type="AlphaFoldDB" id="A0A1H8ZF83"/>
<evidence type="ECO:0000313" key="10">
    <source>
        <dbReference type="Proteomes" id="UP000199496"/>
    </source>
</evidence>
<name>A0A1H8ZF83_9GAMM</name>
<organism evidence="9 10">
    <name type="scientific">Ectothiorhodospira magna</name>
    <dbReference type="NCBI Taxonomy" id="867345"/>
    <lineage>
        <taxon>Bacteria</taxon>
        <taxon>Pseudomonadati</taxon>
        <taxon>Pseudomonadota</taxon>
        <taxon>Gammaproteobacteria</taxon>
        <taxon>Chromatiales</taxon>
        <taxon>Ectothiorhodospiraceae</taxon>
        <taxon>Ectothiorhodospira</taxon>
    </lineage>
</organism>
<feature type="region of interest" description="NMP" evidence="5">
    <location>
        <begin position="30"/>
        <end position="59"/>
    </location>
</feature>
<accession>A0A1H8ZF83</accession>
<dbReference type="GO" id="GO:0005524">
    <property type="term" value="F:ATP binding"/>
    <property type="evidence" value="ECO:0007669"/>
    <property type="project" value="UniProtKB-UniRule"/>
</dbReference>
<dbReference type="Gene3D" id="3.40.50.300">
    <property type="entry name" value="P-loop containing nucleotide triphosphate hydrolases"/>
    <property type="match status" value="1"/>
</dbReference>
<keyword evidence="1 5" id="KW-0808">Transferase</keyword>
<evidence type="ECO:0000256" key="5">
    <source>
        <dbReference type="HAMAP-Rule" id="MF_00235"/>
    </source>
</evidence>
<evidence type="ECO:0000256" key="4">
    <source>
        <dbReference type="ARBA" id="ARBA00022777"/>
    </source>
</evidence>
<dbReference type="InterPro" id="IPR027417">
    <property type="entry name" value="P-loop_NTPase"/>
</dbReference>
<dbReference type="SUPFAM" id="SSF52540">
    <property type="entry name" value="P-loop containing nucleoside triphosphate hydrolases"/>
    <property type="match status" value="1"/>
</dbReference>
<keyword evidence="5" id="KW-0963">Cytoplasm</keyword>
<feature type="binding site" evidence="5">
    <location>
        <position position="31"/>
    </location>
    <ligand>
        <name>AMP</name>
        <dbReference type="ChEBI" id="CHEBI:456215"/>
    </ligand>
</feature>
<feature type="binding site" evidence="5">
    <location>
        <position position="92"/>
    </location>
    <ligand>
        <name>AMP</name>
        <dbReference type="ChEBI" id="CHEBI:456215"/>
    </ligand>
</feature>
<dbReference type="GO" id="GO:0008270">
    <property type="term" value="F:zinc ion binding"/>
    <property type="evidence" value="ECO:0007669"/>
    <property type="project" value="UniProtKB-UniRule"/>
</dbReference>
<gene>
    <name evidence="5" type="primary">adk</name>
    <name evidence="9" type="ORF">SAMN05421693_102121</name>
</gene>
<dbReference type="GO" id="GO:0004017">
    <property type="term" value="F:AMP kinase activity"/>
    <property type="evidence" value="ECO:0007669"/>
    <property type="project" value="UniProtKB-UniRule"/>
</dbReference>
<dbReference type="STRING" id="867345.SAMN05421693_102121"/>
<dbReference type="Pfam" id="PF05191">
    <property type="entry name" value="ADK_lid"/>
    <property type="match status" value="1"/>
</dbReference>
<evidence type="ECO:0000256" key="3">
    <source>
        <dbReference type="ARBA" id="ARBA00022741"/>
    </source>
</evidence>
<comment type="subcellular location">
    <subcellularLocation>
        <location evidence="5 7">Cytoplasm</location>
    </subcellularLocation>
</comment>
<evidence type="ECO:0000256" key="2">
    <source>
        <dbReference type="ARBA" id="ARBA00022727"/>
    </source>
</evidence>
<dbReference type="InterPro" id="IPR033690">
    <property type="entry name" value="Adenylat_kinase_CS"/>
</dbReference>
<dbReference type="RefSeq" id="WP_090202896.1">
    <property type="nucleotide sequence ID" value="NZ_FOFO01000002.1"/>
</dbReference>
<keyword evidence="4 5" id="KW-0418">Kinase</keyword>
<feature type="binding site" evidence="5">
    <location>
        <position position="153"/>
    </location>
    <ligand>
        <name>Zn(2+)</name>
        <dbReference type="ChEBI" id="CHEBI:29105"/>
        <note>structural</note>
    </ligand>
</feature>
<keyword evidence="2 5" id="KW-0545">Nucleotide biosynthesis</keyword>
<dbReference type="InterPro" id="IPR000850">
    <property type="entry name" value="Adenylat/UMP-CMP_kin"/>
</dbReference>
<sequence length="217" mass="23811">MRIVLLGAPGSGKGTQSKLIMERYQVPQISTGDLLRAAVAAGTPLGQQAKAAMDAGQLVTDDIVLGMIRERLAMPDTQQGYILDGFPRNLAQAGALDDLLKDLGKPLDVALLIDVDFESLMQRLTGRQTCASCGAVFNRYTHPTREENVCDVCGGELTHRADDNEDTIRNRLKVYEEQTRPLVQYYNERSLLKTVKGEGEIETIYKAVADVLASTRQ</sequence>
<feature type="binding site" evidence="5">
    <location>
        <begin position="85"/>
        <end position="88"/>
    </location>
    <ligand>
        <name>AMP</name>
        <dbReference type="ChEBI" id="CHEBI:456215"/>
    </ligand>
</feature>
<feature type="binding site" evidence="5">
    <location>
        <position position="36"/>
    </location>
    <ligand>
        <name>AMP</name>
        <dbReference type="ChEBI" id="CHEBI:456215"/>
    </ligand>
</feature>
<dbReference type="UniPathway" id="UPA00588">
    <property type="reaction ID" value="UER00649"/>
</dbReference>
<feature type="domain" description="Adenylate kinase active site lid" evidence="8">
    <location>
        <begin position="127"/>
        <end position="162"/>
    </location>
</feature>
<proteinExistence type="inferred from homology"/>
<evidence type="ECO:0000256" key="6">
    <source>
        <dbReference type="RuleBase" id="RU003330"/>
    </source>
</evidence>
<comment type="domain">
    <text evidence="5">Consists of three domains, a large central CORE domain and two small peripheral domains, NMPbind and LID, which undergo movements during catalysis. The LID domain closes over the site of phosphoryl transfer upon ATP binding. Assembling and dissambling the active center during each catalytic cycle provides an effective means to prevent ATP hydrolysis. Some bacteria have evolved a zinc-coordinating structure that stabilizes the LID domain.</text>
</comment>
<keyword evidence="5" id="KW-0862">Zinc</keyword>
<feature type="binding site" evidence="5">
    <location>
        <begin position="57"/>
        <end position="59"/>
    </location>
    <ligand>
        <name>AMP</name>
        <dbReference type="ChEBI" id="CHEBI:456215"/>
    </ligand>
</feature>
<feature type="binding site" evidence="5">
    <location>
        <position position="160"/>
    </location>
    <ligand>
        <name>AMP</name>
        <dbReference type="ChEBI" id="CHEBI:456215"/>
    </ligand>
</feature>
<keyword evidence="3 5" id="KW-0547">Nucleotide-binding</keyword>
<dbReference type="PANTHER" id="PTHR23359">
    <property type="entry name" value="NUCLEOTIDE KINASE"/>
    <property type="match status" value="1"/>
</dbReference>
<comment type="subunit">
    <text evidence="5 7">Monomer.</text>
</comment>
<dbReference type="NCBIfam" id="NF001380">
    <property type="entry name" value="PRK00279.1-2"/>
    <property type="match status" value="1"/>
</dbReference>
<feature type="binding site" evidence="5">
    <location>
        <begin position="136"/>
        <end position="137"/>
    </location>
    <ligand>
        <name>ATP</name>
        <dbReference type="ChEBI" id="CHEBI:30616"/>
    </ligand>
</feature>
<dbReference type="PROSITE" id="PS00113">
    <property type="entry name" value="ADENYLATE_KINASE"/>
    <property type="match status" value="1"/>
</dbReference>
<comment type="catalytic activity">
    <reaction evidence="5 7">
        <text>AMP + ATP = 2 ADP</text>
        <dbReference type="Rhea" id="RHEA:12973"/>
        <dbReference type="ChEBI" id="CHEBI:30616"/>
        <dbReference type="ChEBI" id="CHEBI:456215"/>
        <dbReference type="ChEBI" id="CHEBI:456216"/>
        <dbReference type="EC" id="2.7.4.3"/>
    </reaction>
</comment>
<feature type="binding site" evidence="5">
    <location>
        <begin position="10"/>
        <end position="15"/>
    </location>
    <ligand>
        <name>ATP</name>
        <dbReference type="ChEBI" id="CHEBI:30616"/>
    </ligand>
</feature>
<comment type="similarity">
    <text evidence="5 6">Belongs to the adenylate kinase family.</text>
</comment>
<dbReference type="Proteomes" id="UP000199496">
    <property type="component" value="Unassembled WGS sequence"/>
</dbReference>
<evidence type="ECO:0000313" key="9">
    <source>
        <dbReference type="EMBL" id="SEP63001.1"/>
    </source>
</evidence>
<feature type="binding site" evidence="5">
    <location>
        <position position="171"/>
    </location>
    <ligand>
        <name>AMP</name>
        <dbReference type="ChEBI" id="CHEBI:456215"/>
    </ligand>
</feature>
<dbReference type="Pfam" id="PF00406">
    <property type="entry name" value="ADK"/>
    <property type="match status" value="1"/>
</dbReference>
<dbReference type="InterPro" id="IPR007862">
    <property type="entry name" value="Adenylate_kinase_lid-dom"/>
</dbReference>
<dbReference type="CDD" id="cd01428">
    <property type="entry name" value="ADK"/>
    <property type="match status" value="1"/>
</dbReference>
<keyword evidence="5 7" id="KW-0067">ATP-binding</keyword>
<dbReference type="InterPro" id="IPR006259">
    <property type="entry name" value="Adenyl_kin_sub"/>
</dbReference>
<protein>
    <recommendedName>
        <fullName evidence="5 7">Adenylate kinase</fullName>
        <shortName evidence="5">AK</shortName>
        <ecNumber evidence="5 7">2.7.4.3</ecNumber>
    </recommendedName>
    <alternativeName>
        <fullName evidence="5">ATP-AMP transphosphorylase</fullName>
    </alternativeName>
    <alternativeName>
        <fullName evidence="5">ATP:AMP phosphotransferase</fullName>
    </alternativeName>
    <alternativeName>
        <fullName evidence="5">Adenylate monophosphate kinase</fullName>
    </alternativeName>
</protein>
<dbReference type="NCBIfam" id="NF011100">
    <property type="entry name" value="PRK14527.1"/>
    <property type="match status" value="1"/>
</dbReference>
<dbReference type="NCBIfam" id="TIGR01351">
    <property type="entry name" value="adk"/>
    <property type="match status" value="1"/>
</dbReference>
<feature type="binding site" evidence="5">
    <location>
        <position position="127"/>
    </location>
    <ligand>
        <name>ATP</name>
        <dbReference type="ChEBI" id="CHEBI:30616"/>
    </ligand>
</feature>
<feature type="binding site" evidence="5">
    <location>
        <position position="133"/>
    </location>
    <ligand>
        <name>Zn(2+)</name>
        <dbReference type="ChEBI" id="CHEBI:29105"/>
        <note>structural</note>
    </ligand>
</feature>